<evidence type="ECO:0000256" key="4">
    <source>
        <dbReference type="RuleBase" id="RU003877"/>
    </source>
</evidence>
<dbReference type="PROSITE" id="PS00783">
    <property type="entry name" value="RIBOSOMAL_L13"/>
    <property type="match status" value="1"/>
</dbReference>
<keyword evidence="6" id="KW-1185">Reference proteome</keyword>
<evidence type="ECO:0000256" key="1">
    <source>
        <dbReference type="ARBA" id="ARBA00006227"/>
    </source>
</evidence>
<evidence type="ECO:0000256" key="2">
    <source>
        <dbReference type="ARBA" id="ARBA00022980"/>
    </source>
</evidence>
<dbReference type="GO" id="GO:0003729">
    <property type="term" value="F:mRNA binding"/>
    <property type="evidence" value="ECO:0007669"/>
    <property type="project" value="TreeGrafter"/>
</dbReference>
<dbReference type="Proteomes" id="UP000053201">
    <property type="component" value="Unassembled WGS sequence"/>
</dbReference>
<evidence type="ECO:0000256" key="3">
    <source>
        <dbReference type="ARBA" id="ARBA00023274"/>
    </source>
</evidence>
<organism evidence="5 6">
    <name type="scientific">Spizellomyces punctatus (strain DAOM BR117)</name>
    <dbReference type="NCBI Taxonomy" id="645134"/>
    <lineage>
        <taxon>Eukaryota</taxon>
        <taxon>Fungi</taxon>
        <taxon>Fungi incertae sedis</taxon>
        <taxon>Chytridiomycota</taxon>
        <taxon>Chytridiomycota incertae sedis</taxon>
        <taxon>Chytridiomycetes</taxon>
        <taxon>Spizellomycetales</taxon>
        <taxon>Spizellomycetaceae</taxon>
        <taxon>Spizellomyces</taxon>
    </lineage>
</organism>
<reference evidence="5 6" key="1">
    <citation type="submission" date="2009-08" db="EMBL/GenBank/DDBJ databases">
        <title>The Genome Sequence of Spizellomyces punctatus strain DAOM BR117.</title>
        <authorList>
            <consortium name="The Broad Institute Genome Sequencing Platform"/>
            <person name="Russ C."/>
            <person name="Cuomo C."/>
            <person name="Shea T."/>
            <person name="Young S.K."/>
            <person name="Zeng Q."/>
            <person name="Koehrsen M."/>
            <person name="Haas B."/>
            <person name="Borodovsky M."/>
            <person name="Guigo R."/>
            <person name="Alvarado L."/>
            <person name="Berlin A."/>
            <person name="Bochicchio J."/>
            <person name="Borenstein D."/>
            <person name="Chapman S."/>
            <person name="Chen Z."/>
            <person name="Engels R."/>
            <person name="Freedman E."/>
            <person name="Gellesch M."/>
            <person name="Goldberg J."/>
            <person name="Griggs A."/>
            <person name="Gujja S."/>
            <person name="Heiman D."/>
            <person name="Hepburn T."/>
            <person name="Howarth C."/>
            <person name="Jen D."/>
            <person name="Larson L."/>
            <person name="Lewis B."/>
            <person name="Mehta T."/>
            <person name="Park D."/>
            <person name="Pearson M."/>
            <person name="Roberts A."/>
            <person name="Saif S."/>
            <person name="Shenoy N."/>
            <person name="Sisk P."/>
            <person name="Stolte C."/>
            <person name="Sykes S."/>
            <person name="Thomson T."/>
            <person name="Walk T."/>
            <person name="White J."/>
            <person name="Yandava C."/>
            <person name="Burger G."/>
            <person name="Gray M.W."/>
            <person name="Holland P.W.H."/>
            <person name="King N."/>
            <person name="Lang F.B.F."/>
            <person name="Roger A.J."/>
            <person name="Ruiz-Trillo I."/>
            <person name="Lander E."/>
            <person name="Nusbaum C."/>
        </authorList>
    </citation>
    <scope>NUCLEOTIDE SEQUENCE [LARGE SCALE GENOMIC DNA]</scope>
    <source>
        <strain evidence="5 6">DAOM BR117</strain>
    </source>
</reference>
<dbReference type="NCBIfam" id="TIGR01077">
    <property type="entry name" value="L13_A_E"/>
    <property type="match status" value="1"/>
</dbReference>
<dbReference type="PANTHER" id="PTHR11545:SF3">
    <property type="entry name" value="LARGE RIBOSOMAL SUBUNIT PROTEIN UL13"/>
    <property type="match status" value="1"/>
</dbReference>
<dbReference type="EMBL" id="KQ257455">
    <property type="protein sequence ID" value="KND00754.1"/>
    <property type="molecule type" value="Genomic_DNA"/>
</dbReference>
<dbReference type="InterPro" id="IPR005822">
    <property type="entry name" value="Ribosomal_uL13"/>
</dbReference>
<protein>
    <submittedName>
        <fullName evidence="5">Ribosomal protein L13</fullName>
    </submittedName>
</protein>
<accession>A0A0L0HIV1</accession>
<gene>
    <name evidence="5" type="ORF">SPPG_03867</name>
</gene>
<name>A0A0L0HIV1_SPIPD</name>
<dbReference type="RefSeq" id="XP_016608793.1">
    <property type="nucleotide sequence ID" value="XM_016752116.1"/>
</dbReference>
<evidence type="ECO:0000313" key="6">
    <source>
        <dbReference type="Proteomes" id="UP000053201"/>
    </source>
</evidence>
<dbReference type="STRING" id="645134.A0A0L0HIV1"/>
<dbReference type="GO" id="GO:0003735">
    <property type="term" value="F:structural constituent of ribosome"/>
    <property type="evidence" value="ECO:0007669"/>
    <property type="project" value="InterPro"/>
</dbReference>
<keyword evidence="3 4" id="KW-0687">Ribonucleoprotein</keyword>
<dbReference type="HAMAP" id="MF_01366">
    <property type="entry name" value="Ribosomal_uL13"/>
    <property type="match status" value="1"/>
</dbReference>
<dbReference type="FunCoup" id="A0A0L0HIV1">
    <property type="interactions" value="290"/>
</dbReference>
<dbReference type="AlphaFoldDB" id="A0A0L0HIV1"/>
<dbReference type="Gene3D" id="6.10.250.3250">
    <property type="match status" value="1"/>
</dbReference>
<dbReference type="Pfam" id="PF00572">
    <property type="entry name" value="Ribosomal_L13"/>
    <property type="match status" value="1"/>
</dbReference>
<dbReference type="SUPFAM" id="SSF52161">
    <property type="entry name" value="Ribosomal protein L13"/>
    <property type="match status" value="1"/>
</dbReference>
<dbReference type="InterPro" id="IPR023563">
    <property type="entry name" value="Ribosomal_uL13_CS"/>
</dbReference>
<dbReference type="OMA" id="GMLPWKT"/>
<dbReference type="GO" id="GO:0022625">
    <property type="term" value="C:cytosolic large ribosomal subunit"/>
    <property type="evidence" value="ECO:0007669"/>
    <property type="project" value="TreeGrafter"/>
</dbReference>
<comment type="similarity">
    <text evidence="1 4">Belongs to the universal ribosomal protein uL13 family.</text>
</comment>
<dbReference type="InParanoid" id="A0A0L0HIV1"/>
<dbReference type="CDD" id="cd00392">
    <property type="entry name" value="Ribosomal_L13"/>
    <property type="match status" value="1"/>
</dbReference>
<dbReference type="GO" id="GO:0017148">
    <property type="term" value="P:negative regulation of translation"/>
    <property type="evidence" value="ECO:0007669"/>
    <property type="project" value="TreeGrafter"/>
</dbReference>
<keyword evidence="2 4" id="KW-0689">Ribosomal protein</keyword>
<dbReference type="eggNOG" id="KOG3204">
    <property type="taxonomic scope" value="Eukaryota"/>
</dbReference>
<dbReference type="VEuPathDB" id="FungiDB:SPPG_03867"/>
<dbReference type="GO" id="GO:0006412">
    <property type="term" value="P:translation"/>
    <property type="evidence" value="ECO:0007669"/>
    <property type="project" value="InterPro"/>
</dbReference>
<dbReference type="OrthoDB" id="1882297at2759"/>
<dbReference type="PANTHER" id="PTHR11545">
    <property type="entry name" value="RIBOSOMAL PROTEIN L13"/>
    <property type="match status" value="1"/>
</dbReference>
<evidence type="ECO:0000313" key="5">
    <source>
        <dbReference type="EMBL" id="KND00754.1"/>
    </source>
</evidence>
<dbReference type="FunFam" id="6.10.250.3250:FF:000001">
    <property type="entry name" value="60S ribosomal protein L13a"/>
    <property type="match status" value="1"/>
</dbReference>
<proteinExistence type="inferred from homology"/>
<dbReference type="Gene3D" id="3.90.1180.10">
    <property type="entry name" value="Ribosomal protein L13"/>
    <property type="match status" value="1"/>
</dbReference>
<dbReference type="GeneID" id="27687352"/>
<dbReference type="InterPro" id="IPR005755">
    <property type="entry name" value="Ribosomal_uL13_euk/arc"/>
</dbReference>
<sequence length="223" mass="25750">MVVDSLLLLEFVGANANTHIKMLTYQKEYVVDGKGHLLGRLASITAKQLLNGQRVTIVRAEEINISGPFFRNKLTFMNFLRKRCRVNPSRGPFHLHSPNRIIWRTIRGMIPHKTPRGQAALQRLKVFEDVPPPYDKRKRMVVPMALRVLRLAPGRKYTVLKRLSSEFGWKYQDVVSRLEDKRKAKSHAYYEAKKAARRLLAKAEKEVETQLAPIKKQLAAYGY</sequence>
<dbReference type="FunFam" id="3.90.1180.10:FF:000002">
    <property type="entry name" value="60S ribosomal protein L16"/>
    <property type="match status" value="1"/>
</dbReference>
<dbReference type="InterPro" id="IPR036899">
    <property type="entry name" value="Ribosomal_uL13_sf"/>
</dbReference>